<gene>
    <name evidence="1" type="ORF">Ae201684_005569</name>
</gene>
<protein>
    <recommendedName>
        <fullName evidence="3">F-box domain-containing protein</fullName>
    </recommendedName>
</protein>
<evidence type="ECO:0000313" key="2">
    <source>
        <dbReference type="Proteomes" id="UP000481153"/>
    </source>
</evidence>
<organism evidence="1 2">
    <name type="scientific">Aphanomyces euteiches</name>
    <dbReference type="NCBI Taxonomy" id="100861"/>
    <lineage>
        <taxon>Eukaryota</taxon>
        <taxon>Sar</taxon>
        <taxon>Stramenopiles</taxon>
        <taxon>Oomycota</taxon>
        <taxon>Saprolegniomycetes</taxon>
        <taxon>Saprolegniales</taxon>
        <taxon>Verrucalvaceae</taxon>
        <taxon>Aphanomyces</taxon>
    </lineage>
</organism>
<dbReference type="AlphaFoldDB" id="A0A6G0XEP6"/>
<reference evidence="1 2" key="1">
    <citation type="submission" date="2019-07" db="EMBL/GenBank/DDBJ databases">
        <title>Genomics analysis of Aphanomyces spp. identifies a new class of oomycete effector associated with host adaptation.</title>
        <authorList>
            <person name="Gaulin E."/>
        </authorList>
    </citation>
    <scope>NUCLEOTIDE SEQUENCE [LARGE SCALE GENOMIC DNA]</scope>
    <source>
        <strain evidence="1 2">ATCC 201684</strain>
    </source>
</reference>
<dbReference type="VEuPathDB" id="FungiDB:AeMF1_016539"/>
<keyword evidence="2" id="KW-1185">Reference proteome</keyword>
<dbReference type="EMBL" id="VJMJ01000071">
    <property type="protein sequence ID" value="KAF0738641.1"/>
    <property type="molecule type" value="Genomic_DNA"/>
</dbReference>
<name>A0A6G0XEP6_9STRA</name>
<proteinExistence type="predicted"/>
<comment type="caution">
    <text evidence="1">The sequence shown here is derived from an EMBL/GenBank/DDBJ whole genome shotgun (WGS) entry which is preliminary data.</text>
</comment>
<dbReference type="Proteomes" id="UP000481153">
    <property type="component" value="Unassembled WGS sequence"/>
</dbReference>
<accession>A0A6G0XEP6</accession>
<evidence type="ECO:0008006" key="3">
    <source>
        <dbReference type="Google" id="ProtNLM"/>
    </source>
</evidence>
<evidence type="ECO:0000313" key="1">
    <source>
        <dbReference type="EMBL" id="KAF0738641.1"/>
    </source>
</evidence>
<sequence>MIAPSTDGFLNLKDLLTLSMVSRSFYYTMNHDYWEKIAQAPMFESMYKVAAFAKMKPRQRAVRIMERRLCTHCRQVQPYDIRPLRPRLEAFMVCDVCAELPPFAEIRYKDVMKQYGLKRKQLEAVPSRTEKISRGHRGLFKLKDILELVEKVRESTNDK</sequence>